<sequence length="536" mass="57601">MSYKKIIGLFSLFVALFTLLSVRTAYLSASPLLTQTAENQSSYKQVVSRNRAQIYDRNMTGLVNNAEQYRAVILPEPSSIDNILTLTDEYTREELLERMQTGKPFVIDSKLSSVDDPNIRLFQSYNRYRDNGLATHLIGYLDDAGNGLTGIEKAYNDFLEEHATETSVKFTLDGMGRYVKGGEITVESGGLSSAGVVLTLDSRIQDIIERVGKQTIERGSIVVLDAKTAEIVGSASFPSYNQNNVAPSVSDEVNTPMINRSLYAYNVGSTFKIATAAAALDAGLSPSITHNCTGSIEVAGQVFQCHYHPGHGVLDMQQALRESCNPYYVGLGLQTGAESIRRVASDMGFGKEFPLADGITSAKGYLPTLDELFNPGEVANFSFGQGGLLATPLQVSELVFSVINGGKAITPSLIKGVTEDGTTLTEQSELPAPITAMSESTAQTLKEFLTLAVSEQKKNDMKPSLTTAGGKSATAQTGKFDSEGNELYQTWFCGFFPAEEPEYIVTVLVENGTSGNGSAGPVFAEIADLITGLGES</sequence>
<dbReference type="InterPro" id="IPR050515">
    <property type="entry name" value="Beta-lactam/transpept"/>
</dbReference>
<dbReference type="GO" id="GO:0008658">
    <property type="term" value="F:penicillin binding"/>
    <property type="evidence" value="ECO:0007669"/>
    <property type="project" value="InterPro"/>
</dbReference>
<dbReference type="GO" id="GO:0008800">
    <property type="term" value="F:beta-lactamase activity"/>
    <property type="evidence" value="ECO:0007669"/>
    <property type="project" value="UniProtKB-EC"/>
</dbReference>
<evidence type="ECO:0000313" key="8">
    <source>
        <dbReference type="EMBL" id="EEG31976.1"/>
    </source>
</evidence>
<organism evidence="8 9">
    <name type="scientific">[Clostridium] methylpentosum DSM 5476</name>
    <dbReference type="NCBI Taxonomy" id="537013"/>
    <lineage>
        <taxon>Bacteria</taxon>
        <taxon>Bacillati</taxon>
        <taxon>Bacillota</taxon>
        <taxon>Clostridia</taxon>
        <taxon>Eubacteriales</taxon>
        <taxon>Oscillospiraceae</taxon>
        <taxon>Oscillospiraceae incertae sedis</taxon>
    </lineage>
</organism>
<dbReference type="EMBL" id="ACEC01000018">
    <property type="protein sequence ID" value="EEG31976.1"/>
    <property type="molecule type" value="Genomic_DNA"/>
</dbReference>
<keyword evidence="4" id="KW-0732">Signal</keyword>
<reference evidence="8 9" key="2">
    <citation type="submission" date="2009-02" db="EMBL/GenBank/DDBJ databases">
        <title>Draft genome sequence of Clostridium methylpentosum (DSM 5476).</title>
        <authorList>
            <person name="Sudarsanam P."/>
            <person name="Ley R."/>
            <person name="Guruge J."/>
            <person name="Turnbaugh P.J."/>
            <person name="Mahowald M."/>
            <person name="Liep D."/>
            <person name="Gordon J."/>
        </authorList>
    </citation>
    <scope>NUCLEOTIDE SEQUENCE [LARGE SCALE GENOMIC DNA]</scope>
    <source>
        <strain evidence="8 9">DSM 5476</strain>
    </source>
</reference>
<gene>
    <name evidence="8" type="ORF">CLOSTMETH_00371</name>
</gene>
<comment type="similarity">
    <text evidence="2">Belongs to the class-D beta-lactamase family.</text>
</comment>
<dbReference type="STRING" id="537013.CLOSTMETH_00371"/>
<evidence type="ECO:0000256" key="1">
    <source>
        <dbReference type="ARBA" id="ARBA00001526"/>
    </source>
</evidence>
<dbReference type="InterPro" id="IPR012338">
    <property type="entry name" value="Beta-lactam/transpept-like"/>
</dbReference>
<protein>
    <recommendedName>
        <fullName evidence="3">beta-lactamase</fullName>
        <ecNumber evidence="3">3.5.2.6</ecNumber>
    </recommendedName>
</protein>
<evidence type="ECO:0000256" key="6">
    <source>
        <dbReference type="ARBA" id="ARBA00023251"/>
    </source>
</evidence>
<dbReference type="SUPFAM" id="SSF56519">
    <property type="entry name" value="Penicillin binding protein dimerisation domain"/>
    <property type="match status" value="1"/>
</dbReference>
<comment type="catalytic activity">
    <reaction evidence="1">
        <text>a beta-lactam + H2O = a substituted beta-amino acid</text>
        <dbReference type="Rhea" id="RHEA:20401"/>
        <dbReference type="ChEBI" id="CHEBI:15377"/>
        <dbReference type="ChEBI" id="CHEBI:35627"/>
        <dbReference type="ChEBI" id="CHEBI:140347"/>
        <dbReference type="EC" id="3.5.2.6"/>
    </reaction>
</comment>
<dbReference type="eggNOG" id="COG0768">
    <property type="taxonomic scope" value="Bacteria"/>
</dbReference>
<dbReference type="InterPro" id="IPR036138">
    <property type="entry name" value="PBP_dimer_sf"/>
</dbReference>
<evidence type="ECO:0000256" key="2">
    <source>
        <dbReference type="ARBA" id="ARBA00007898"/>
    </source>
</evidence>
<comment type="caution">
    <text evidence="8">The sequence shown here is derived from an EMBL/GenBank/DDBJ whole genome shotgun (WGS) entry which is preliminary data.</text>
</comment>
<dbReference type="EC" id="3.5.2.6" evidence="3"/>
<keyword evidence="9" id="KW-1185">Reference proteome</keyword>
<evidence type="ECO:0000256" key="5">
    <source>
        <dbReference type="ARBA" id="ARBA00022801"/>
    </source>
</evidence>
<dbReference type="Gene3D" id="3.90.1310.10">
    <property type="entry name" value="Penicillin-binding protein 2a (Domain 2)"/>
    <property type="match status" value="1"/>
</dbReference>
<proteinExistence type="inferred from homology"/>
<name>C0E973_9FIRM</name>
<keyword evidence="5" id="KW-0378">Hydrolase</keyword>
<dbReference type="Proteomes" id="UP000003340">
    <property type="component" value="Unassembled WGS sequence"/>
</dbReference>
<dbReference type="AlphaFoldDB" id="C0E973"/>
<dbReference type="HOGENOM" id="CLU_009289_6_3_9"/>
<evidence type="ECO:0000256" key="4">
    <source>
        <dbReference type="ARBA" id="ARBA00022729"/>
    </source>
</evidence>
<dbReference type="GO" id="GO:0046677">
    <property type="term" value="P:response to antibiotic"/>
    <property type="evidence" value="ECO:0007669"/>
    <property type="project" value="UniProtKB-KW"/>
</dbReference>
<dbReference type="PANTHER" id="PTHR30627:SF6">
    <property type="entry name" value="BETA-LACTAMASE YBXI-RELATED"/>
    <property type="match status" value="1"/>
</dbReference>
<dbReference type="GO" id="GO:0071555">
    <property type="term" value="P:cell wall organization"/>
    <property type="evidence" value="ECO:0007669"/>
    <property type="project" value="TreeGrafter"/>
</dbReference>
<reference evidence="8 9" key="1">
    <citation type="submission" date="2009-01" db="EMBL/GenBank/DDBJ databases">
        <authorList>
            <person name="Fulton L."/>
            <person name="Clifton S."/>
            <person name="Fulton B."/>
            <person name="Xu J."/>
            <person name="Minx P."/>
            <person name="Pepin K.H."/>
            <person name="Johnson M."/>
            <person name="Bhonagiri V."/>
            <person name="Nash W.E."/>
            <person name="Mardis E.R."/>
            <person name="Wilson R.K."/>
        </authorList>
    </citation>
    <scope>NUCLEOTIDE SEQUENCE [LARGE SCALE GENOMIC DNA]</scope>
    <source>
        <strain evidence="8 9">DSM 5476</strain>
    </source>
</reference>
<dbReference type="GO" id="GO:0005886">
    <property type="term" value="C:plasma membrane"/>
    <property type="evidence" value="ECO:0007669"/>
    <property type="project" value="TreeGrafter"/>
</dbReference>
<accession>C0E973</accession>
<keyword evidence="6" id="KW-0046">Antibiotic resistance</keyword>
<evidence type="ECO:0000256" key="3">
    <source>
        <dbReference type="ARBA" id="ARBA00012865"/>
    </source>
</evidence>
<evidence type="ECO:0000259" key="7">
    <source>
        <dbReference type="Pfam" id="PF00905"/>
    </source>
</evidence>
<evidence type="ECO:0000313" key="9">
    <source>
        <dbReference type="Proteomes" id="UP000003340"/>
    </source>
</evidence>
<dbReference type="SUPFAM" id="SSF56601">
    <property type="entry name" value="beta-lactamase/transpeptidase-like"/>
    <property type="match status" value="1"/>
</dbReference>
<dbReference type="InterPro" id="IPR001460">
    <property type="entry name" value="PCN-bd_Tpept"/>
</dbReference>
<dbReference type="Pfam" id="PF00905">
    <property type="entry name" value="Transpeptidase"/>
    <property type="match status" value="1"/>
</dbReference>
<feature type="domain" description="Penicillin-binding protein transpeptidase" evidence="7">
    <location>
        <begin position="219"/>
        <end position="527"/>
    </location>
</feature>
<dbReference type="PANTHER" id="PTHR30627">
    <property type="entry name" value="PEPTIDOGLYCAN D,D-TRANSPEPTIDASE"/>
    <property type="match status" value="1"/>
</dbReference>
<dbReference type="Gene3D" id="3.40.710.10">
    <property type="entry name" value="DD-peptidase/beta-lactamase superfamily"/>
    <property type="match status" value="1"/>
</dbReference>